<dbReference type="AlphaFoldDB" id="A0AAN7JUR7"/>
<accession>A0AAN7JUR7</accession>
<dbReference type="PANTHER" id="PTHR34570">
    <property type="entry name" value="OS03G0593100 PROTEIN"/>
    <property type="match status" value="1"/>
</dbReference>
<name>A0AAN7JUR7_9MYRT</name>
<evidence type="ECO:0000313" key="3">
    <source>
        <dbReference type="Proteomes" id="UP001345219"/>
    </source>
</evidence>
<dbReference type="PANTHER" id="PTHR34570:SF12">
    <property type="entry name" value="EXPRESSED PROTEIN"/>
    <property type="match status" value="1"/>
</dbReference>
<dbReference type="EMBL" id="JAXIOK010000015">
    <property type="protein sequence ID" value="KAK4754361.1"/>
    <property type="molecule type" value="Genomic_DNA"/>
</dbReference>
<feature type="compositionally biased region" description="Polar residues" evidence="1">
    <location>
        <begin position="1"/>
        <end position="17"/>
    </location>
</feature>
<sequence>MPIIPFQTTPGQITKRTTTQEKEESKQKISLRKEGREGGRMLQATSFVELSTENFSNEETMGGGAQDAIAVHSSIALLQERFRQLQRMKEMREEKELQRLLSKCPSKSLSVPHQKPNYEPFSVFFEPGFGFPLDSASSQLSLSLWPRSRSDGGSCLWPMEAPVLVRPWLSGTRSLMGNLSDKPEGFEDVDTSLHLPHPSALPKGKCPSLRRILQKGAQFQKQQLRKEMITQLGQFCLASSSLWLLGHELSSFQHSCEMKTCATSLALEDRTHLSPPRYICIFIDLNYVVSLPKSLISCSLSNLDLTHQDQDQGMAHIQQGQWAGTYSPNKWLHPLVTLMHCMILLSLETVLALLFPRYENPNCIGTCTCPHRHGVGGRNYFPLLSRGDGTETTDDTTLFVPSSN</sequence>
<protein>
    <submittedName>
        <fullName evidence="2">Uncharacterized protein</fullName>
    </submittedName>
</protein>
<proteinExistence type="predicted"/>
<evidence type="ECO:0000256" key="1">
    <source>
        <dbReference type="SAM" id="MobiDB-lite"/>
    </source>
</evidence>
<reference evidence="2 3" key="1">
    <citation type="journal article" date="2023" name="Hortic Res">
        <title>Pangenome of water caltrop reveals structural variations and asymmetric subgenome divergence after allopolyploidization.</title>
        <authorList>
            <person name="Zhang X."/>
            <person name="Chen Y."/>
            <person name="Wang L."/>
            <person name="Yuan Y."/>
            <person name="Fang M."/>
            <person name="Shi L."/>
            <person name="Lu R."/>
            <person name="Comes H.P."/>
            <person name="Ma Y."/>
            <person name="Chen Y."/>
            <person name="Huang G."/>
            <person name="Zhou Y."/>
            <person name="Zheng Z."/>
            <person name="Qiu Y."/>
        </authorList>
    </citation>
    <scope>NUCLEOTIDE SEQUENCE [LARGE SCALE GENOMIC DNA]</scope>
    <source>
        <tissue evidence="2">Roots</tissue>
    </source>
</reference>
<evidence type="ECO:0000313" key="2">
    <source>
        <dbReference type="EMBL" id="KAK4754361.1"/>
    </source>
</evidence>
<organism evidence="2 3">
    <name type="scientific">Trapa incisa</name>
    <dbReference type="NCBI Taxonomy" id="236973"/>
    <lineage>
        <taxon>Eukaryota</taxon>
        <taxon>Viridiplantae</taxon>
        <taxon>Streptophyta</taxon>
        <taxon>Embryophyta</taxon>
        <taxon>Tracheophyta</taxon>
        <taxon>Spermatophyta</taxon>
        <taxon>Magnoliopsida</taxon>
        <taxon>eudicotyledons</taxon>
        <taxon>Gunneridae</taxon>
        <taxon>Pentapetalae</taxon>
        <taxon>rosids</taxon>
        <taxon>malvids</taxon>
        <taxon>Myrtales</taxon>
        <taxon>Lythraceae</taxon>
        <taxon>Trapa</taxon>
    </lineage>
</organism>
<keyword evidence="3" id="KW-1185">Reference proteome</keyword>
<comment type="caution">
    <text evidence="2">The sequence shown here is derived from an EMBL/GenBank/DDBJ whole genome shotgun (WGS) entry which is preliminary data.</text>
</comment>
<feature type="region of interest" description="Disordered" evidence="1">
    <location>
        <begin position="1"/>
        <end position="36"/>
    </location>
</feature>
<dbReference type="Proteomes" id="UP001345219">
    <property type="component" value="Chromosome 2"/>
</dbReference>
<gene>
    <name evidence="2" type="ORF">SAY87_002465</name>
</gene>
<feature type="compositionally biased region" description="Basic and acidic residues" evidence="1">
    <location>
        <begin position="18"/>
        <end position="36"/>
    </location>
</feature>